<dbReference type="NCBIfam" id="TIGR01068">
    <property type="entry name" value="thioredoxin"/>
    <property type="match status" value="1"/>
</dbReference>
<dbReference type="GO" id="GO:0006950">
    <property type="term" value="P:response to stress"/>
    <property type="evidence" value="ECO:0007669"/>
    <property type="project" value="UniProtKB-ARBA"/>
</dbReference>
<keyword evidence="5" id="KW-0676">Redox-active center</keyword>
<dbReference type="GO" id="GO:0045454">
    <property type="term" value="P:cell redox homeostasis"/>
    <property type="evidence" value="ECO:0007669"/>
    <property type="project" value="TreeGrafter"/>
</dbReference>
<dbReference type="CDD" id="cd02956">
    <property type="entry name" value="ybbN"/>
    <property type="match status" value="1"/>
</dbReference>
<dbReference type="SUPFAM" id="SSF52833">
    <property type="entry name" value="Thioredoxin-like"/>
    <property type="match status" value="1"/>
</dbReference>
<feature type="region of interest" description="Disordered" evidence="7">
    <location>
        <begin position="1"/>
        <end position="23"/>
    </location>
</feature>
<dbReference type="PANTHER" id="PTHR45663:SF11">
    <property type="entry name" value="GEO12009P1"/>
    <property type="match status" value="1"/>
</dbReference>
<dbReference type="SUPFAM" id="SSF48452">
    <property type="entry name" value="TPR-like"/>
    <property type="match status" value="1"/>
</dbReference>
<dbReference type="FunFam" id="3.40.30.10:FF:000001">
    <property type="entry name" value="Thioredoxin"/>
    <property type="match status" value="1"/>
</dbReference>
<evidence type="ECO:0000256" key="3">
    <source>
        <dbReference type="ARBA" id="ARBA00022982"/>
    </source>
</evidence>
<evidence type="ECO:0000256" key="4">
    <source>
        <dbReference type="ARBA" id="ARBA00023157"/>
    </source>
</evidence>
<evidence type="ECO:0000313" key="9">
    <source>
        <dbReference type="EMBL" id="QEX19948.1"/>
    </source>
</evidence>
<evidence type="ECO:0000256" key="7">
    <source>
        <dbReference type="SAM" id="MobiDB-lite"/>
    </source>
</evidence>
<keyword evidence="4" id="KW-1015">Disulfide bond</keyword>
<dbReference type="InterPro" id="IPR005746">
    <property type="entry name" value="Thioredoxin"/>
</dbReference>
<dbReference type="InterPro" id="IPR017937">
    <property type="entry name" value="Thioredoxin_CS"/>
</dbReference>
<keyword evidence="3" id="KW-0249">Electron transport</keyword>
<dbReference type="EMBL" id="CP042906">
    <property type="protein sequence ID" value="QEX19948.1"/>
    <property type="molecule type" value="Genomic_DNA"/>
</dbReference>
<feature type="compositionally biased region" description="Low complexity" evidence="7">
    <location>
        <begin position="8"/>
        <end position="20"/>
    </location>
</feature>
<dbReference type="PANTHER" id="PTHR45663">
    <property type="entry name" value="GEO12009P1"/>
    <property type="match status" value="1"/>
</dbReference>
<evidence type="ECO:0000256" key="5">
    <source>
        <dbReference type="ARBA" id="ARBA00023284"/>
    </source>
</evidence>
<dbReference type="KEGG" id="htq:FRZ44_52630"/>
<dbReference type="Pfam" id="PF00085">
    <property type="entry name" value="Thioredoxin"/>
    <property type="match status" value="1"/>
</dbReference>
<name>A0A5J6MR07_9PROT</name>
<dbReference type="PROSITE" id="PS00194">
    <property type="entry name" value="THIOREDOXIN_1"/>
    <property type="match status" value="1"/>
</dbReference>
<dbReference type="Pfam" id="PF14559">
    <property type="entry name" value="TPR_19"/>
    <property type="match status" value="1"/>
</dbReference>
<dbReference type="AlphaFoldDB" id="A0A5J6MR07"/>
<dbReference type="OrthoDB" id="9790390at2"/>
<dbReference type="InterPro" id="IPR013766">
    <property type="entry name" value="Thioredoxin_domain"/>
</dbReference>
<gene>
    <name evidence="9" type="ORF">FRZ44_52630</name>
</gene>
<evidence type="ECO:0000256" key="1">
    <source>
        <dbReference type="ARBA" id="ARBA00008987"/>
    </source>
</evidence>
<evidence type="ECO:0000313" key="10">
    <source>
        <dbReference type="Proteomes" id="UP000326202"/>
    </source>
</evidence>
<dbReference type="PROSITE" id="PS51352">
    <property type="entry name" value="THIOREDOXIN_2"/>
    <property type="match status" value="1"/>
</dbReference>
<accession>A0A5J6MR07</accession>
<dbReference type="InterPro" id="IPR036249">
    <property type="entry name" value="Thioredoxin-like_sf"/>
</dbReference>
<dbReference type="GO" id="GO:0015035">
    <property type="term" value="F:protein-disulfide reductase activity"/>
    <property type="evidence" value="ECO:0007669"/>
    <property type="project" value="UniProtKB-UniRule"/>
</dbReference>
<dbReference type="Pfam" id="PF14561">
    <property type="entry name" value="TPR_20"/>
    <property type="match status" value="1"/>
</dbReference>
<reference evidence="9 10" key="1">
    <citation type="submission" date="2019-08" db="EMBL/GenBank/DDBJ databases">
        <title>Hyperibacter terrae gen. nov., sp. nov. and Hyperibacter viscosus sp. nov., two new members in the family Rhodospirillaceae isolated from the rhizosphere of Hypericum perforatum.</title>
        <authorList>
            <person name="Noviana Z."/>
        </authorList>
    </citation>
    <scope>NUCLEOTIDE SEQUENCE [LARGE SCALE GENOMIC DNA]</scope>
    <source>
        <strain evidence="9 10">R5913</strain>
    </source>
</reference>
<dbReference type="RefSeq" id="WP_151179962.1">
    <property type="nucleotide sequence ID" value="NZ_CP042906.1"/>
</dbReference>
<dbReference type="InterPro" id="IPR011990">
    <property type="entry name" value="TPR-like_helical_dom_sf"/>
</dbReference>
<keyword evidence="2" id="KW-0813">Transport</keyword>
<feature type="domain" description="Thioredoxin" evidence="8">
    <location>
        <begin position="13"/>
        <end position="127"/>
    </location>
</feature>
<comment type="similarity">
    <text evidence="1">Belongs to the thioredoxin family.</text>
</comment>
<organism evidence="9 10">
    <name type="scientific">Hypericibacter terrae</name>
    <dbReference type="NCBI Taxonomy" id="2602015"/>
    <lineage>
        <taxon>Bacteria</taxon>
        <taxon>Pseudomonadati</taxon>
        <taxon>Pseudomonadota</taxon>
        <taxon>Alphaproteobacteria</taxon>
        <taxon>Rhodospirillales</taxon>
        <taxon>Dongiaceae</taxon>
        <taxon>Hypericibacter</taxon>
    </lineage>
</organism>
<sequence length="311" mass="33099">METLIGQGNAPAHANGAAAPVKDSSDQDFMADVIDASMTVPVIVDFWATWCGPCKTLGPIIEKAVKEAKGAVKLVKIDVDKNPAVAGQLRIQSIPAVYAFFQGRPVDGFVGAQPESQVKQFVQRLAKTAGAAAGPSPIDEALEHAEAALKEGDAATASAIFGQVLQHEPENLPAIAGLVRCLVKAGELEEARKQLAKVPANQANDKLVAAARAALELAEQAGQKQGGLEELKAKLAKDPNDHQSRYDLALALYGNGEAEPALDELLELFRRNRGWNEEAARKQLVKIFEALGPTDPLTLSARRRLSSLMFA</sequence>
<evidence type="ECO:0000259" key="8">
    <source>
        <dbReference type="PROSITE" id="PS51352"/>
    </source>
</evidence>
<evidence type="ECO:0000256" key="6">
    <source>
        <dbReference type="NCBIfam" id="TIGR01068"/>
    </source>
</evidence>
<keyword evidence="10" id="KW-1185">Reference proteome</keyword>
<dbReference type="Gene3D" id="1.25.40.10">
    <property type="entry name" value="Tetratricopeptide repeat domain"/>
    <property type="match status" value="2"/>
</dbReference>
<proteinExistence type="inferred from homology"/>
<dbReference type="GO" id="GO:0005829">
    <property type="term" value="C:cytosol"/>
    <property type="evidence" value="ECO:0007669"/>
    <property type="project" value="TreeGrafter"/>
</dbReference>
<protein>
    <recommendedName>
        <fullName evidence="6">Thioredoxin</fullName>
    </recommendedName>
</protein>
<dbReference type="Gene3D" id="3.40.30.10">
    <property type="entry name" value="Glutaredoxin"/>
    <property type="match status" value="1"/>
</dbReference>
<evidence type="ECO:0000256" key="2">
    <source>
        <dbReference type="ARBA" id="ARBA00022448"/>
    </source>
</evidence>
<dbReference type="Proteomes" id="UP000326202">
    <property type="component" value="Chromosome"/>
</dbReference>